<comment type="caution">
    <text evidence="1">The sequence shown here is derived from an EMBL/GenBank/DDBJ whole genome shotgun (WGS) entry which is preliminary data.</text>
</comment>
<sequence length="68" mass="7615">MEINLYLKDGRIFGKVVVIDSPEELVIWSGSGAPRYFINANETRDGLPAFYETIPVYAHDGEVIIKDA</sequence>
<accession>A0A0F8YTA7</accession>
<gene>
    <name evidence="1" type="ORF">LCGC14_2780990</name>
</gene>
<name>A0A0F8YTA7_9ZZZZ</name>
<dbReference type="EMBL" id="LAZR01051666">
    <property type="protein sequence ID" value="KKK84673.1"/>
    <property type="molecule type" value="Genomic_DNA"/>
</dbReference>
<evidence type="ECO:0000313" key="1">
    <source>
        <dbReference type="EMBL" id="KKK84673.1"/>
    </source>
</evidence>
<dbReference type="AlphaFoldDB" id="A0A0F8YTA7"/>
<reference evidence="1" key="1">
    <citation type="journal article" date="2015" name="Nature">
        <title>Complex archaea that bridge the gap between prokaryotes and eukaryotes.</title>
        <authorList>
            <person name="Spang A."/>
            <person name="Saw J.H."/>
            <person name="Jorgensen S.L."/>
            <person name="Zaremba-Niedzwiedzka K."/>
            <person name="Martijn J."/>
            <person name="Lind A.E."/>
            <person name="van Eijk R."/>
            <person name="Schleper C."/>
            <person name="Guy L."/>
            <person name="Ettema T.J."/>
        </authorList>
    </citation>
    <scope>NUCLEOTIDE SEQUENCE</scope>
</reference>
<protein>
    <submittedName>
        <fullName evidence="1">Uncharacterized protein</fullName>
    </submittedName>
</protein>
<organism evidence="1">
    <name type="scientific">marine sediment metagenome</name>
    <dbReference type="NCBI Taxonomy" id="412755"/>
    <lineage>
        <taxon>unclassified sequences</taxon>
        <taxon>metagenomes</taxon>
        <taxon>ecological metagenomes</taxon>
    </lineage>
</organism>
<proteinExistence type="predicted"/>